<keyword evidence="9" id="KW-1185">Reference proteome</keyword>
<dbReference type="PANTHER" id="PTHR42718:SF39">
    <property type="entry name" value="ACTINORHODIN TRANSPORTER-RELATED"/>
    <property type="match status" value="1"/>
</dbReference>
<evidence type="ECO:0000256" key="3">
    <source>
        <dbReference type="ARBA" id="ARBA00022989"/>
    </source>
</evidence>
<feature type="transmembrane region" description="Helical" evidence="6">
    <location>
        <begin position="215"/>
        <end position="234"/>
    </location>
</feature>
<feature type="transmembrane region" description="Helical" evidence="6">
    <location>
        <begin position="422"/>
        <end position="440"/>
    </location>
</feature>
<dbReference type="Pfam" id="PF07690">
    <property type="entry name" value="MFS_1"/>
    <property type="match status" value="1"/>
</dbReference>
<dbReference type="GO" id="GO:0046677">
    <property type="term" value="P:response to antibiotic"/>
    <property type="evidence" value="ECO:0007669"/>
    <property type="project" value="UniProtKB-KW"/>
</dbReference>
<feature type="transmembrane region" description="Helical" evidence="6">
    <location>
        <begin position="88"/>
        <end position="112"/>
    </location>
</feature>
<keyword evidence="2 6" id="KW-0812">Transmembrane</keyword>
<feature type="transmembrane region" description="Helical" evidence="6">
    <location>
        <begin position="63"/>
        <end position="82"/>
    </location>
</feature>
<evidence type="ECO:0000256" key="2">
    <source>
        <dbReference type="ARBA" id="ARBA00022692"/>
    </source>
</evidence>
<dbReference type="InterPro" id="IPR036259">
    <property type="entry name" value="MFS_trans_sf"/>
</dbReference>
<proteinExistence type="predicted"/>
<dbReference type="PANTHER" id="PTHR42718">
    <property type="entry name" value="MAJOR FACILITATOR SUPERFAMILY MULTIDRUG TRANSPORTER MFSC"/>
    <property type="match status" value="1"/>
</dbReference>
<evidence type="ECO:0000256" key="5">
    <source>
        <dbReference type="ARBA" id="ARBA00023251"/>
    </source>
</evidence>
<dbReference type="Gene3D" id="1.20.1250.20">
    <property type="entry name" value="MFS general substrate transporter like domains"/>
    <property type="match status" value="1"/>
</dbReference>
<dbReference type="AlphaFoldDB" id="A0A5N5WDF1"/>
<keyword evidence="5" id="KW-0046">Antibiotic resistance</keyword>
<protein>
    <submittedName>
        <fullName evidence="8">MFS transporter</fullName>
    </submittedName>
</protein>
<dbReference type="EMBL" id="VOKX01000009">
    <property type="protein sequence ID" value="KAB7850358.1"/>
    <property type="molecule type" value="Genomic_DNA"/>
</dbReference>
<feature type="transmembrane region" description="Helical" evidence="6">
    <location>
        <begin position="293"/>
        <end position="311"/>
    </location>
</feature>
<evidence type="ECO:0000313" key="9">
    <source>
        <dbReference type="Proteomes" id="UP000327000"/>
    </source>
</evidence>
<dbReference type="Proteomes" id="UP000327000">
    <property type="component" value="Unassembled WGS sequence"/>
</dbReference>
<evidence type="ECO:0000256" key="6">
    <source>
        <dbReference type="SAM" id="Phobius"/>
    </source>
</evidence>
<sequence>MLLGAALPMVDFFIVNVALPAIDRDLRAGPALLEMVVGGYGVAYAVLLVLGGRLGDMVGRRRMFLWGTAAFGVTSVACGLAPDAWTLVVARVAQGAASALLLPQALATIQAATHGERRTRAMSFYSATAGVSSVVGQMLGGFLVSADIAGSGWRPIFLVNAPLSVIALLMAARLIPETRSDRPTKVDGAGTVLLSVALVSLLVPLTEGRSTGWPVWAWALLALFPFAAAAFWVVERRLEAAGRTPLVPPSLLRIRSVRSGLAVLVPFSLGWGGYMFVVAVVLQDGLRLDPTEAGLALVPLCVAFFVGSLLGPRLGARYGRRAVTAGTLVQAAGVLGMVLTFHWGWDGLGVWGPMPALAVQGLGQGLLLPPTLRAVLSEVPATQAGVGSGVMVTTQQSFMALGVATLGSLFLSLSSSMGMRDAVVTTFGVQLVAVAATVVLSTRLPRGVS</sequence>
<feature type="domain" description="Major facilitator superfamily (MFS) profile" evidence="7">
    <location>
        <begin position="1"/>
        <end position="445"/>
    </location>
</feature>
<organism evidence="8 9">
    <name type="scientific">Streptomyces mobaraensis</name>
    <name type="common">Streptoverticillium mobaraense</name>
    <dbReference type="NCBI Taxonomy" id="35621"/>
    <lineage>
        <taxon>Bacteria</taxon>
        <taxon>Bacillati</taxon>
        <taxon>Actinomycetota</taxon>
        <taxon>Actinomycetes</taxon>
        <taxon>Kitasatosporales</taxon>
        <taxon>Streptomycetaceae</taxon>
        <taxon>Streptomyces</taxon>
    </lineage>
</organism>
<keyword evidence="4 6" id="KW-0472">Membrane</keyword>
<name>A0A5N5WDF1_STRMB</name>
<comment type="caution">
    <text evidence="8">The sequence shown here is derived from an EMBL/GenBank/DDBJ whole genome shotgun (WGS) entry which is preliminary data.</text>
</comment>
<feature type="transmembrane region" description="Helical" evidence="6">
    <location>
        <begin position="323"/>
        <end position="345"/>
    </location>
</feature>
<feature type="transmembrane region" description="Helical" evidence="6">
    <location>
        <begin position="186"/>
        <end position="203"/>
    </location>
</feature>
<dbReference type="Gene3D" id="1.20.1720.10">
    <property type="entry name" value="Multidrug resistance protein D"/>
    <property type="match status" value="1"/>
</dbReference>
<feature type="transmembrane region" description="Helical" evidence="6">
    <location>
        <begin position="156"/>
        <end position="174"/>
    </location>
</feature>
<evidence type="ECO:0000256" key="1">
    <source>
        <dbReference type="ARBA" id="ARBA00004651"/>
    </source>
</evidence>
<comment type="subcellular location">
    <subcellularLocation>
        <location evidence="1">Cell membrane</location>
        <topology evidence="1">Multi-pass membrane protein</topology>
    </subcellularLocation>
</comment>
<dbReference type="GO" id="GO:0005886">
    <property type="term" value="C:plasma membrane"/>
    <property type="evidence" value="ECO:0007669"/>
    <property type="project" value="UniProtKB-SubCell"/>
</dbReference>
<dbReference type="CDD" id="cd17321">
    <property type="entry name" value="MFS_MMR_MDR_like"/>
    <property type="match status" value="1"/>
</dbReference>
<dbReference type="InterPro" id="IPR020846">
    <property type="entry name" value="MFS_dom"/>
</dbReference>
<evidence type="ECO:0000256" key="4">
    <source>
        <dbReference type="ARBA" id="ARBA00023136"/>
    </source>
</evidence>
<feature type="transmembrane region" description="Helical" evidence="6">
    <location>
        <begin position="397"/>
        <end position="415"/>
    </location>
</feature>
<dbReference type="GO" id="GO:0022857">
    <property type="term" value="F:transmembrane transporter activity"/>
    <property type="evidence" value="ECO:0007669"/>
    <property type="project" value="InterPro"/>
</dbReference>
<evidence type="ECO:0000313" key="8">
    <source>
        <dbReference type="EMBL" id="KAB7850358.1"/>
    </source>
</evidence>
<feature type="transmembrane region" description="Helical" evidence="6">
    <location>
        <begin position="124"/>
        <end position="144"/>
    </location>
</feature>
<feature type="transmembrane region" description="Helical" evidence="6">
    <location>
        <begin position="261"/>
        <end position="281"/>
    </location>
</feature>
<dbReference type="InterPro" id="IPR011701">
    <property type="entry name" value="MFS"/>
</dbReference>
<dbReference type="SUPFAM" id="SSF103473">
    <property type="entry name" value="MFS general substrate transporter"/>
    <property type="match status" value="2"/>
</dbReference>
<feature type="transmembrane region" description="Helical" evidence="6">
    <location>
        <begin position="30"/>
        <end position="51"/>
    </location>
</feature>
<dbReference type="PROSITE" id="PS50850">
    <property type="entry name" value="MFS"/>
    <property type="match status" value="1"/>
</dbReference>
<accession>A0A5N5WDF1</accession>
<gene>
    <name evidence="8" type="ORF">FRZ00_06650</name>
</gene>
<keyword evidence="3 6" id="KW-1133">Transmembrane helix</keyword>
<reference evidence="8 9" key="1">
    <citation type="journal article" date="2019" name="Microb. Cell Fact.">
        <title>Exploring novel herbicidin analogues by transcriptional regulator overexpression and MS/MS molecular networking.</title>
        <authorList>
            <person name="Shi Y."/>
            <person name="Gu R."/>
            <person name="Li Y."/>
            <person name="Wang X."/>
            <person name="Ren W."/>
            <person name="Li X."/>
            <person name="Wang L."/>
            <person name="Xie Y."/>
            <person name="Hong B."/>
        </authorList>
    </citation>
    <scope>NUCLEOTIDE SEQUENCE [LARGE SCALE GENOMIC DNA]</scope>
    <source>
        <strain evidence="8 9">US-43</strain>
    </source>
</reference>
<evidence type="ECO:0000259" key="7">
    <source>
        <dbReference type="PROSITE" id="PS50850"/>
    </source>
</evidence>
<dbReference type="OrthoDB" id="783189at2"/>